<dbReference type="Proteomes" id="UP001152747">
    <property type="component" value="Unassembled WGS sequence"/>
</dbReference>
<organism evidence="1 2">
    <name type="scientific">Caenorhabditis angaria</name>
    <dbReference type="NCBI Taxonomy" id="860376"/>
    <lineage>
        <taxon>Eukaryota</taxon>
        <taxon>Metazoa</taxon>
        <taxon>Ecdysozoa</taxon>
        <taxon>Nematoda</taxon>
        <taxon>Chromadorea</taxon>
        <taxon>Rhabditida</taxon>
        <taxon>Rhabditina</taxon>
        <taxon>Rhabditomorpha</taxon>
        <taxon>Rhabditoidea</taxon>
        <taxon>Rhabditidae</taxon>
        <taxon>Peloderinae</taxon>
        <taxon>Caenorhabditis</taxon>
    </lineage>
</organism>
<comment type="caution">
    <text evidence="1">The sequence shown here is derived from an EMBL/GenBank/DDBJ whole genome shotgun (WGS) entry which is preliminary data.</text>
</comment>
<dbReference type="AlphaFoldDB" id="A0A9P1I812"/>
<name>A0A9P1I812_9PELO</name>
<accession>A0A9P1I812</accession>
<protein>
    <submittedName>
        <fullName evidence="1">Uncharacterized protein</fullName>
    </submittedName>
</protein>
<reference evidence="1" key="1">
    <citation type="submission" date="2022-11" db="EMBL/GenBank/DDBJ databases">
        <authorList>
            <person name="Kikuchi T."/>
        </authorList>
    </citation>
    <scope>NUCLEOTIDE SEQUENCE</scope>
    <source>
        <strain evidence="1">PS1010</strain>
    </source>
</reference>
<evidence type="ECO:0000313" key="1">
    <source>
        <dbReference type="EMBL" id="CAI5440074.1"/>
    </source>
</evidence>
<keyword evidence="2" id="KW-1185">Reference proteome</keyword>
<sequence>MTESEYRGIFGTYSTPVNYYVFCLFDIPNLRISAVTLYGLKQHLPNTLIEAIIKSYSSNPKHTFEMVKQLIKDVAEGKMSKRGDMTERTKVFESMEKEERLKYFLSKKINSSIGIEYVFRNEAIEGELEDFLKKFEKIILENHYSRPRGYSK</sequence>
<gene>
    <name evidence="1" type="ORF">CAMP_LOCUS2711</name>
</gene>
<dbReference type="EMBL" id="CANHGI010000001">
    <property type="protein sequence ID" value="CAI5440074.1"/>
    <property type="molecule type" value="Genomic_DNA"/>
</dbReference>
<evidence type="ECO:0000313" key="2">
    <source>
        <dbReference type="Proteomes" id="UP001152747"/>
    </source>
</evidence>
<proteinExistence type="predicted"/>